<keyword evidence="3" id="KW-1185">Reference proteome</keyword>
<evidence type="ECO:0000256" key="1">
    <source>
        <dbReference type="SAM" id="MobiDB-lite"/>
    </source>
</evidence>
<feature type="region of interest" description="Disordered" evidence="1">
    <location>
        <begin position="80"/>
        <end position="99"/>
    </location>
</feature>
<comment type="caution">
    <text evidence="2">The sequence shown here is derived from an EMBL/GenBank/DDBJ whole genome shotgun (WGS) entry which is preliminary data.</text>
</comment>
<feature type="compositionally biased region" description="Basic and acidic residues" evidence="1">
    <location>
        <begin position="50"/>
        <end position="59"/>
    </location>
</feature>
<gene>
    <name evidence="2" type="ORF">DVH24_002190</name>
</gene>
<name>A0A498I8X2_MALDO</name>
<sequence length="209" mass="23077">MGIEMKMYEDPKWVEVKIAKLPLDLKTAKDVSKFKKKKRKKLEEVITKEVQTKVSEKRAKPTRSSSGRQGTVLETVDLTSSAEEGFQQPSTINGEEGRDPILNRVGSLVRGCLEQTSSVVAQKQMSSNQQHSQIQTSILFTRDSTFEFTHVALLAKEITGGFSEVLLTQPVGPEGTSSEPLCLVIKPMHDLVPLCINASGLRDARHAQA</sequence>
<feature type="compositionally biased region" description="Polar residues" evidence="1">
    <location>
        <begin position="80"/>
        <end position="93"/>
    </location>
</feature>
<proteinExistence type="predicted"/>
<dbReference type="EMBL" id="RDQH01000339">
    <property type="protein sequence ID" value="RXH78672.1"/>
    <property type="molecule type" value="Genomic_DNA"/>
</dbReference>
<protein>
    <submittedName>
        <fullName evidence="2">Uncharacterized protein</fullName>
    </submittedName>
</protein>
<accession>A0A498I8X2</accession>
<dbReference type="Proteomes" id="UP000290289">
    <property type="component" value="Chromosome 13"/>
</dbReference>
<evidence type="ECO:0000313" key="2">
    <source>
        <dbReference type="EMBL" id="RXH78672.1"/>
    </source>
</evidence>
<evidence type="ECO:0000313" key="3">
    <source>
        <dbReference type="Proteomes" id="UP000290289"/>
    </source>
</evidence>
<feature type="region of interest" description="Disordered" evidence="1">
    <location>
        <begin position="50"/>
        <end position="69"/>
    </location>
</feature>
<dbReference type="AlphaFoldDB" id="A0A498I8X2"/>
<organism evidence="2 3">
    <name type="scientific">Malus domestica</name>
    <name type="common">Apple</name>
    <name type="synonym">Pyrus malus</name>
    <dbReference type="NCBI Taxonomy" id="3750"/>
    <lineage>
        <taxon>Eukaryota</taxon>
        <taxon>Viridiplantae</taxon>
        <taxon>Streptophyta</taxon>
        <taxon>Embryophyta</taxon>
        <taxon>Tracheophyta</taxon>
        <taxon>Spermatophyta</taxon>
        <taxon>Magnoliopsida</taxon>
        <taxon>eudicotyledons</taxon>
        <taxon>Gunneridae</taxon>
        <taxon>Pentapetalae</taxon>
        <taxon>rosids</taxon>
        <taxon>fabids</taxon>
        <taxon>Rosales</taxon>
        <taxon>Rosaceae</taxon>
        <taxon>Amygdaloideae</taxon>
        <taxon>Maleae</taxon>
        <taxon>Malus</taxon>
    </lineage>
</organism>
<reference evidence="2 3" key="1">
    <citation type="submission" date="2018-10" db="EMBL/GenBank/DDBJ databases">
        <title>A high-quality apple genome assembly.</title>
        <authorList>
            <person name="Hu J."/>
        </authorList>
    </citation>
    <scope>NUCLEOTIDE SEQUENCE [LARGE SCALE GENOMIC DNA]</scope>
    <source>
        <strain evidence="3">cv. HFTH1</strain>
        <tissue evidence="2">Young leaf</tissue>
    </source>
</reference>